<dbReference type="Proteomes" id="UP000198793">
    <property type="component" value="Unassembled WGS sequence"/>
</dbReference>
<organism evidence="4 5">
    <name type="scientific">Aureimonas jatrophae</name>
    <dbReference type="NCBI Taxonomy" id="1166073"/>
    <lineage>
        <taxon>Bacteria</taxon>
        <taxon>Pseudomonadati</taxon>
        <taxon>Pseudomonadota</taxon>
        <taxon>Alphaproteobacteria</taxon>
        <taxon>Hyphomicrobiales</taxon>
        <taxon>Aurantimonadaceae</taxon>
        <taxon>Aureimonas</taxon>
    </lineage>
</organism>
<reference evidence="4 5" key="1">
    <citation type="submission" date="2016-10" db="EMBL/GenBank/DDBJ databases">
        <authorList>
            <person name="de Groot N.N."/>
        </authorList>
    </citation>
    <scope>NUCLEOTIDE SEQUENCE [LARGE SCALE GENOMIC DNA]</scope>
    <source>
        <strain evidence="5">L7-484,KACC 16230,DSM 25025</strain>
    </source>
</reference>
<dbReference type="Gene3D" id="3.90.850.10">
    <property type="entry name" value="Fumarylacetoacetase-like, C-terminal domain"/>
    <property type="match status" value="1"/>
</dbReference>
<dbReference type="GO" id="GO:0019752">
    <property type="term" value="P:carboxylic acid metabolic process"/>
    <property type="evidence" value="ECO:0007669"/>
    <property type="project" value="UniProtKB-ARBA"/>
</dbReference>
<keyword evidence="2" id="KW-0479">Metal-binding</keyword>
<dbReference type="AlphaFoldDB" id="A0A1H0MI58"/>
<dbReference type="PANTHER" id="PTHR42796:SF4">
    <property type="entry name" value="FUMARYLACETOACETATE HYDROLASE DOMAIN-CONTAINING PROTEIN 2A"/>
    <property type="match status" value="1"/>
</dbReference>
<dbReference type="EMBL" id="FNIT01000014">
    <property type="protein sequence ID" value="SDO80158.1"/>
    <property type="molecule type" value="Genomic_DNA"/>
</dbReference>
<comment type="similarity">
    <text evidence="1">Belongs to the FAH family.</text>
</comment>
<dbReference type="InterPro" id="IPR011234">
    <property type="entry name" value="Fumarylacetoacetase-like_C"/>
</dbReference>
<dbReference type="PANTHER" id="PTHR42796">
    <property type="entry name" value="FUMARYLACETOACETATE HYDROLASE DOMAIN-CONTAINING PROTEIN 2A-RELATED"/>
    <property type="match status" value="1"/>
</dbReference>
<dbReference type="Pfam" id="PF01557">
    <property type="entry name" value="FAA_hydrolase"/>
    <property type="match status" value="1"/>
</dbReference>
<evidence type="ECO:0000256" key="1">
    <source>
        <dbReference type="ARBA" id="ARBA00010211"/>
    </source>
</evidence>
<keyword evidence="5" id="KW-1185">Reference proteome</keyword>
<evidence type="ECO:0000313" key="4">
    <source>
        <dbReference type="EMBL" id="SDO80158.1"/>
    </source>
</evidence>
<dbReference type="RefSeq" id="WP_090676785.1">
    <property type="nucleotide sequence ID" value="NZ_FNIT01000014.1"/>
</dbReference>
<evidence type="ECO:0000259" key="3">
    <source>
        <dbReference type="Pfam" id="PF01557"/>
    </source>
</evidence>
<evidence type="ECO:0000313" key="5">
    <source>
        <dbReference type="Proteomes" id="UP000198793"/>
    </source>
</evidence>
<dbReference type="InterPro" id="IPR051121">
    <property type="entry name" value="FAH"/>
</dbReference>
<evidence type="ECO:0000256" key="2">
    <source>
        <dbReference type="ARBA" id="ARBA00022723"/>
    </source>
</evidence>
<gene>
    <name evidence="4" type="ORF">SAMN05192530_11412</name>
</gene>
<dbReference type="STRING" id="1166073.SAMN05192530_11412"/>
<dbReference type="OrthoDB" id="5197601at2"/>
<dbReference type="GO" id="GO:0046872">
    <property type="term" value="F:metal ion binding"/>
    <property type="evidence" value="ECO:0007669"/>
    <property type="project" value="UniProtKB-KW"/>
</dbReference>
<name>A0A1H0MI58_9HYPH</name>
<feature type="domain" description="Fumarylacetoacetase-like C-terminal" evidence="3">
    <location>
        <begin position="73"/>
        <end position="278"/>
    </location>
</feature>
<dbReference type="FunFam" id="3.90.850.10:FF:000002">
    <property type="entry name" value="2-hydroxyhepta-2,4-diene-1,7-dioate isomerase"/>
    <property type="match status" value="1"/>
</dbReference>
<proteinExistence type="inferred from homology"/>
<dbReference type="GO" id="GO:0016853">
    <property type="term" value="F:isomerase activity"/>
    <property type="evidence" value="ECO:0007669"/>
    <property type="project" value="UniProtKB-ARBA"/>
</dbReference>
<accession>A0A1H0MI58</accession>
<sequence length="282" mass="30639">MKLVRHGAAGSEKPGIVDANGRVRDLSGTIRDIDGETLSPEGLDRLRAIDPATLPLVPEGVRLGVPVARVGNLVCIGLNYTDHAEETNAPIPSQPIIFNKHTGALSGPNDDVILPPGSTKLDWEVELAFVMGRTAWHVDEADALSYVAGYTILNDLSEREYQLEWEGQWSKGKSYPTFAPCGPWLVTGDELGDPQQLDLWLDLNEQREQTGTTTRMIFTCAHIVSYASRFMKLEPGDIITTGTPPGVGLGRKPPVFMKAGDTMRLGITGLGEQQQTVRPRAA</sequence>
<protein>
    <submittedName>
        <fullName evidence="4">2-keto-4-pentenoate hydratase/2-oxohepta-3-ene-1,7-dioic acid hydratase (Catechol pathway)</fullName>
    </submittedName>
</protein>
<dbReference type="SUPFAM" id="SSF56529">
    <property type="entry name" value="FAH"/>
    <property type="match status" value="1"/>
</dbReference>
<dbReference type="InterPro" id="IPR036663">
    <property type="entry name" value="Fumarylacetoacetase_C_sf"/>
</dbReference>